<evidence type="ECO:0000313" key="1">
    <source>
        <dbReference type="EMBL" id="KFG54387.1"/>
    </source>
</evidence>
<dbReference type="AlphaFoldDB" id="A0A086LCL9"/>
<protein>
    <submittedName>
        <fullName evidence="1">MCM2/3/5 family protein</fullName>
    </submittedName>
</protein>
<accession>A0A086LCL9</accession>
<dbReference type="Proteomes" id="UP000028838">
    <property type="component" value="Unassembled WGS sequence"/>
</dbReference>
<dbReference type="Gene3D" id="2.20.28.10">
    <property type="match status" value="1"/>
</dbReference>
<proteinExistence type="predicted"/>
<dbReference type="GO" id="GO:0000724">
    <property type="term" value="P:double-strand break repair via homologous recombination"/>
    <property type="evidence" value="ECO:0007669"/>
    <property type="project" value="TreeGrafter"/>
</dbReference>
<comment type="caution">
    <text evidence="1">The sequence shown here is derived from an EMBL/GenBank/DDBJ whole genome shotgun (WGS) entry which is preliminary data.</text>
</comment>
<dbReference type="GO" id="GO:0005524">
    <property type="term" value="F:ATP binding"/>
    <property type="evidence" value="ECO:0007669"/>
    <property type="project" value="InterPro"/>
</dbReference>
<dbReference type="PANTHER" id="PTHR11630">
    <property type="entry name" value="DNA REPLICATION LICENSING FACTOR MCM FAMILY MEMBER"/>
    <property type="match status" value="1"/>
</dbReference>
<dbReference type="GO" id="GO:0042555">
    <property type="term" value="C:MCM complex"/>
    <property type="evidence" value="ECO:0007669"/>
    <property type="project" value="TreeGrafter"/>
</dbReference>
<dbReference type="InterPro" id="IPR031327">
    <property type="entry name" value="MCM"/>
</dbReference>
<dbReference type="SUPFAM" id="SSF50249">
    <property type="entry name" value="Nucleic acid-binding proteins"/>
    <property type="match status" value="1"/>
</dbReference>
<dbReference type="GO" id="GO:0005634">
    <property type="term" value="C:nucleus"/>
    <property type="evidence" value="ECO:0007669"/>
    <property type="project" value="UniProtKB-SubCell"/>
</dbReference>
<gene>
    <name evidence="1" type="ORF">TGFOU_270450A</name>
</gene>
<dbReference type="VEuPathDB" id="ToxoDB:TGFOU_270450A"/>
<dbReference type="GO" id="GO:0003697">
    <property type="term" value="F:single-stranded DNA binding"/>
    <property type="evidence" value="ECO:0007669"/>
    <property type="project" value="TreeGrafter"/>
</dbReference>
<dbReference type="InterPro" id="IPR012340">
    <property type="entry name" value="NA-bd_OB-fold"/>
</dbReference>
<dbReference type="GO" id="GO:0017116">
    <property type="term" value="F:single-stranded DNA helicase activity"/>
    <property type="evidence" value="ECO:0007669"/>
    <property type="project" value="TreeGrafter"/>
</dbReference>
<dbReference type="EMBL" id="AEYH02000576">
    <property type="protein sequence ID" value="KFG54387.1"/>
    <property type="molecule type" value="Genomic_DNA"/>
</dbReference>
<organism evidence="1 2">
    <name type="scientific">Toxoplasma gondii FOU</name>
    <dbReference type="NCBI Taxonomy" id="943167"/>
    <lineage>
        <taxon>Eukaryota</taxon>
        <taxon>Sar</taxon>
        <taxon>Alveolata</taxon>
        <taxon>Apicomplexa</taxon>
        <taxon>Conoidasida</taxon>
        <taxon>Coccidia</taxon>
        <taxon>Eucoccidiorida</taxon>
        <taxon>Eimeriorina</taxon>
        <taxon>Sarcocystidae</taxon>
        <taxon>Toxoplasma</taxon>
    </lineage>
</organism>
<dbReference type="PANTHER" id="PTHR11630:SF48">
    <property type="entry name" value="DNA HELICASE MCM9"/>
    <property type="match status" value="1"/>
</dbReference>
<sequence>SSSSSSSSYVCSPAVSQASSQNTNCSDFCLPVVLASFLPSAASSPPALPEFPCPLSRPVAGARSSFAAFSAAVLEASAASPQPWTRAALDSLREASPSQIRAEFLRFLATTPSHLFTLGLYVSAATNVSAKSALFASLLSAQTPGGLSSSAAAFWRAVALDPQRRALHEMVSTVSFEVDLLSLLHQAPLLGAAVVNKPRETLAFLETDVVRDVAASLLRHMQSCGDHDMQSKEAEEKRQEEQLLLRSAPPLKIRLTHIPKDKYMERRTPLQIRTSDEGKLVVITGRVARAGDLQAVEEERTMSCRQCGECFRVFACAEQGYQLDIPLKCPAGSAAIREQLRARAASQEKVPQRGRGGFWGRRRGPCEGETFDSLGEATCLMDYQEIKLRCSLAGARKYLSRDPAHRALLPVVLLRHLAGTVSMGDIVTVVGIVGRRWQRVVRDMRSERQLYPNGNPTETTR</sequence>
<feature type="non-terminal residue" evidence="1">
    <location>
        <position position="1"/>
    </location>
</feature>
<name>A0A086LCL9_TOXGO</name>
<dbReference type="GO" id="GO:0016787">
    <property type="term" value="F:hydrolase activity"/>
    <property type="evidence" value="ECO:0007669"/>
    <property type="project" value="UniProtKB-KW"/>
</dbReference>
<reference evidence="1 2" key="1">
    <citation type="submission" date="2014-07" db="EMBL/GenBank/DDBJ databases">
        <authorList>
            <person name="Sibley D."/>
            <person name="Venepally P."/>
            <person name="Karamycheva S."/>
            <person name="Hadjithomas M."/>
            <person name="Khan A."/>
            <person name="Brunk B."/>
            <person name="Roos D."/>
            <person name="Caler E."/>
            <person name="Lorenzi H."/>
        </authorList>
    </citation>
    <scope>NUCLEOTIDE SEQUENCE [LARGE SCALE GENOMIC DNA]</scope>
    <source>
        <strain evidence="1 2">FOU</strain>
    </source>
</reference>
<dbReference type="Gene3D" id="2.40.50.140">
    <property type="entry name" value="Nucleic acid-binding proteins"/>
    <property type="match status" value="1"/>
</dbReference>
<evidence type="ECO:0000313" key="2">
    <source>
        <dbReference type="Proteomes" id="UP000028838"/>
    </source>
</evidence>